<dbReference type="InterPro" id="IPR035969">
    <property type="entry name" value="Rab-GAP_TBC_sf"/>
</dbReference>
<comment type="caution">
    <text evidence="2">The sequence shown here is derived from an EMBL/GenBank/DDBJ whole genome shotgun (WGS) entry which is preliminary data.</text>
</comment>
<accession>A0AAD3DLG1</accession>
<evidence type="ECO:0000313" key="3">
    <source>
        <dbReference type="Proteomes" id="UP001054857"/>
    </source>
</evidence>
<reference evidence="2 3" key="1">
    <citation type="journal article" date="2021" name="Sci. Rep.">
        <title>Genome sequencing of the multicellular alga Astrephomene provides insights into convergent evolution of germ-soma differentiation.</title>
        <authorList>
            <person name="Yamashita S."/>
            <person name="Yamamoto K."/>
            <person name="Matsuzaki R."/>
            <person name="Suzuki S."/>
            <person name="Yamaguchi H."/>
            <person name="Hirooka S."/>
            <person name="Minakuchi Y."/>
            <person name="Miyagishima S."/>
            <person name="Kawachi M."/>
            <person name="Toyoda A."/>
            <person name="Nozaki H."/>
        </authorList>
    </citation>
    <scope>NUCLEOTIDE SEQUENCE [LARGE SCALE GENOMIC DNA]</scope>
    <source>
        <strain evidence="2 3">NIES-4017</strain>
    </source>
</reference>
<name>A0AAD3DLG1_9CHLO</name>
<dbReference type="SUPFAM" id="SSF47923">
    <property type="entry name" value="Ypt/Rab-GAP domain of gyp1p"/>
    <property type="match status" value="1"/>
</dbReference>
<sequence length="353" mass="35999">MTMPLVFRASRHPEGEGISDDKSTTGTAIGFGAGVAAAAAFAYAVHKAARLRSSVGTSQWKLHVAQDGTVPDFDDLLQHIADKGLDPEVRPEIWPLLLGVYDPGEGTEQRTISYGELRQRYDALLQQCQDMETACLGHIAMRRSTARVESCGSGGADSTTIAASGPASAELHSASCEVASAASVEVENHDDRLSLRTPVSGSRSQSRSCSRNNSTNGSSSGDATAEPGRVSSAEPTAITNAAGVDSACVGSPENGASGRGGSCADALTPPCFGRLSRTDVPPSLRPYFEAQQSIAMDIIRTDFKKANLPGSAISASCTTGSGSGGGGLASSLRTLSLSIRACSDGGGAGGSGG</sequence>
<proteinExistence type="predicted"/>
<evidence type="ECO:0000256" key="1">
    <source>
        <dbReference type="SAM" id="MobiDB-lite"/>
    </source>
</evidence>
<evidence type="ECO:0000313" key="2">
    <source>
        <dbReference type="EMBL" id="GFR44025.1"/>
    </source>
</evidence>
<gene>
    <name evidence="2" type="ORF">Agub_g5181</name>
</gene>
<feature type="region of interest" description="Disordered" evidence="1">
    <location>
        <begin position="187"/>
        <end position="231"/>
    </location>
</feature>
<dbReference type="AlphaFoldDB" id="A0AAD3DLG1"/>
<keyword evidence="3" id="KW-1185">Reference proteome</keyword>
<feature type="non-terminal residue" evidence="2">
    <location>
        <position position="353"/>
    </location>
</feature>
<organism evidence="2 3">
    <name type="scientific">Astrephomene gubernaculifera</name>
    <dbReference type="NCBI Taxonomy" id="47775"/>
    <lineage>
        <taxon>Eukaryota</taxon>
        <taxon>Viridiplantae</taxon>
        <taxon>Chlorophyta</taxon>
        <taxon>core chlorophytes</taxon>
        <taxon>Chlorophyceae</taxon>
        <taxon>CS clade</taxon>
        <taxon>Chlamydomonadales</taxon>
        <taxon>Astrephomenaceae</taxon>
        <taxon>Astrephomene</taxon>
    </lineage>
</organism>
<evidence type="ECO:0008006" key="4">
    <source>
        <dbReference type="Google" id="ProtNLM"/>
    </source>
</evidence>
<dbReference type="EMBL" id="BMAR01000006">
    <property type="protein sequence ID" value="GFR44025.1"/>
    <property type="molecule type" value="Genomic_DNA"/>
</dbReference>
<dbReference type="Proteomes" id="UP001054857">
    <property type="component" value="Unassembled WGS sequence"/>
</dbReference>
<protein>
    <recommendedName>
        <fullName evidence="4">Rab-GAP TBC domain-containing protein</fullName>
    </recommendedName>
</protein>
<feature type="compositionally biased region" description="Low complexity" evidence="1">
    <location>
        <begin position="200"/>
        <end position="221"/>
    </location>
</feature>